<dbReference type="CDD" id="cd06578">
    <property type="entry name" value="HemD"/>
    <property type="match status" value="1"/>
</dbReference>
<dbReference type="AlphaFoldDB" id="A0A6J7K274"/>
<accession>A0A6J7K274</accession>
<feature type="compositionally biased region" description="Basic residues" evidence="5">
    <location>
        <begin position="630"/>
        <end position="642"/>
    </location>
</feature>
<evidence type="ECO:0000259" key="7">
    <source>
        <dbReference type="Pfam" id="PF02602"/>
    </source>
</evidence>
<reference evidence="8" key="1">
    <citation type="submission" date="2020-05" db="EMBL/GenBank/DDBJ databases">
        <authorList>
            <person name="Chiriac C."/>
            <person name="Salcher M."/>
            <person name="Ghai R."/>
            <person name="Kavagutti S V."/>
        </authorList>
    </citation>
    <scope>NUCLEOTIDE SEQUENCE</scope>
</reference>
<keyword evidence="3" id="KW-0949">S-adenosyl-L-methionine</keyword>
<dbReference type="GO" id="GO:0032259">
    <property type="term" value="P:methylation"/>
    <property type="evidence" value="ECO:0007669"/>
    <property type="project" value="UniProtKB-KW"/>
</dbReference>
<dbReference type="GO" id="GO:0019354">
    <property type="term" value="P:siroheme biosynthetic process"/>
    <property type="evidence" value="ECO:0007669"/>
    <property type="project" value="TreeGrafter"/>
</dbReference>
<dbReference type="Gene3D" id="3.40.1010.10">
    <property type="entry name" value="Cobalt-precorrin-4 Transmethylase, Domain 1"/>
    <property type="match status" value="1"/>
</dbReference>
<evidence type="ECO:0000256" key="4">
    <source>
        <dbReference type="ARBA" id="ARBA00023244"/>
    </source>
</evidence>
<gene>
    <name evidence="8" type="ORF">UFOPK3773_01270</name>
</gene>
<dbReference type="InterPro" id="IPR014776">
    <property type="entry name" value="4pyrrole_Mease_sub2"/>
</dbReference>
<dbReference type="InterPro" id="IPR014777">
    <property type="entry name" value="4pyrrole_Mease_sub1"/>
</dbReference>
<dbReference type="InterPro" id="IPR003754">
    <property type="entry name" value="4pyrrol_synth_uPrphyn_synth"/>
</dbReference>
<evidence type="ECO:0000256" key="5">
    <source>
        <dbReference type="SAM" id="MobiDB-lite"/>
    </source>
</evidence>
<feature type="domain" description="Tetrapyrrole biosynthesis uroporphyrinogen III synthase" evidence="7">
    <location>
        <begin position="378"/>
        <end position="607"/>
    </location>
</feature>
<feature type="domain" description="Tetrapyrrole methylase" evidence="6">
    <location>
        <begin position="122"/>
        <end position="325"/>
    </location>
</feature>
<evidence type="ECO:0000256" key="1">
    <source>
        <dbReference type="ARBA" id="ARBA00022603"/>
    </source>
</evidence>
<dbReference type="InterPro" id="IPR035996">
    <property type="entry name" value="4pyrrol_Methylase_sf"/>
</dbReference>
<proteinExistence type="predicted"/>
<dbReference type="Pfam" id="PF02602">
    <property type="entry name" value="HEM4"/>
    <property type="match status" value="1"/>
</dbReference>
<feature type="region of interest" description="Disordered" evidence="5">
    <location>
        <begin position="621"/>
        <end position="642"/>
    </location>
</feature>
<dbReference type="PANTHER" id="PTHR45790:SF3">
    <property type="entry name" value="S-ADENOSYL-L-METHIONINE-DEPENDENT UROPORPHYRINOGEN III METHYLTRANSFERASE, CHLOROPLASTIC"/>
    <property type="match status" value="1"/>
</dbReference>
<dbReference type="InterPro" id="IPR000878">
    <property type="entry name" value="4pyrrol_Mease"/>
</dbReference>
<protein>
    <submittedName>
        <fullName evidence="8">Unannotated protein</fullName>
    </submittedName>
</protein>
<dbReference type="Pfam" id="PF00590">
    <property type="entry name" value="TP_methylase"/>
    <property type="match status" value="1"/>
</dbReference>
<keyword evidence="2" id="KW-0808">Transferase</keyword>
<feature type="region of interest" description="Disordered" evidence="5">
    <location>
        <begin position="1"/>
        <end position="49"/>
    </location>
</feature>
<dbReference type="SUPFAM" id="SSF69618">
    <property type="entry name" value="HemD-like"/>
    <property type="match status" value="1"/>
</dbReference>
<evidence type="ECO:0000256" key="3">
    <source>
        <dbReference type="ARBA" id="ARBA00022691"/>
    </source>
</evidence>
<dbReference type="GO" id="GO:0004851">
    <property type="term" value="F:uroporphyrin-III C-methyltransferase activity"/>
    <property type="evidence" value="ECO:0007669"/>
    <property type="project" value="TreeGrafter"/>
</dbReference>
<feature type="compositionally biased region" description="Low complexity" evidence="5">
    <location>
        <begin position="13"/>
        <end position="49"/>
    </location>
</feature>
<name>A0A6J7K274_9ZZZZ</name>
<feature type="compositionally biased region" description="Polar residues" evidence="5">
    <location>
        <begin position="1"/>
        <end position="12"/>
    </location>
</feature>
<sequence length="642" mass="66953">MSTRSPKAPTTVSRPAASSKPASSTTRTTSTAKPAAVKPAVAKPAVAKPAAAKPVAKPAVSVSLAEIEGAAAAAEALAAPVSVAAPAANDTAAAIAALLPTPPRRVDGVSSPNEYRPGLGSVALASAGPGDPDLVSVRTATLLGAADVILADTSALPVAERFAGRRTTITPLVDAEGLPLEPAARVKAAVDLARAALSVVRLLGSDPTTDSTWAVEAALLAKAKVPFEVSPGVSLVSGVTTHAGIPLTGGKSREVRIIDIDDAVVTWSDHADSRVTLVILNAADQASDIARALVEAGRRDDTPVAITRDGTTVEQRTISSTLADLPAAIKASRQSGPGLLVIGEPVARRAALSWFESKPLFGWRVLVPRTKEAQPGLTDHLRRYGAVAVEVPTISVEPPRTPQQMERAVHGLVSGRYQWIVFTSVNAVRALREKFEEYGLDSRAYSGLRIAAVGADTAEALEQFGVRADLMPSGEQSTSALVDEFPEFDDIVDPINRVFLPRADIATEGLVAGLTELGWEVDDVTAYRTVRAAPPPAETRESIKSGGFDAVLFTSSSTVRNLVGIAGKPHPTTVVACIGPQTAKTAEEHGLRVDVRSETSHVFALVEALAEHGEKLRLAAADAGESTWRPSRRRGGTRRRTT</sequence>
<evidence type="ECO:0000256" key="2">
    <source>
        <dbReference type="ARBA" id="ARBA00022679"/>
    </source>
</evidence>
<dbReference type="EMBL" id="CAFBNF010000144">
    <property type="protein sequence ID" value="CAB4948514.1"/>
    <property type="molecule type" value="Genomic_DNA"/>
</dbReference>
<dbReference type="Gene3D" id="3.30.950.10">
    <property type="entry name" value="Methyltransferase, Cobalt-precorrin-4 Transmethylase, Domain 2"/>
    <property type="match status" value="1"/>
</dbReference>
<organism evidence="8">
    <name type="scientific">freshwater metagenome</name>
    <dbReference type="NCBI Taxonomy" id="449393"/>
    <lineage>
        <taxon>unclassified sequences</taxon>
        <taxon>metagenomes</taxon>
        <taxon>ecological metagenomes</taxon>
    </lineage>
</organism>
<keyword evidence="1" id="KW-0489">Methyltransferase</keyword>
<dbReference type="SUPFAM" id="SSF53790">
    <property type="entry name" value="Tetrapyrrole methylase"/>
    <property type="match status" value="1"/>
</dbReference>
<dbReference type="Gene3D" id="3.40.50.10090">
    <property type="match status" value="2"/>
</dbReference>
<dbReference type="PANTHER" id="PTHR45790">
    <property type="entry name" value="SIROHEME SYNTHASE-RELATED"/>
    <property type="match status" value="1"/>
</dbReference>
<evidence type="ECO:0000313" key="8">
    <source>
        <dbReference type="EMBL" id="CAB4948514.1"/>
    </source>
</evidence>
<dbReference type="GO" id="GO:0004852">
    <property type="term" value="F:uroporphyrinogen-III synthase activity"/>
    <property type="evidence" value="ECO:0007669"/>
    <property type="project" value="InterPro"/>
</dbReference>
<evidence type="ECO:0000259" key="6">
    <source>
        <dbReference type="Pfam" id="PF00590"/>
    </source>
</evidence>
<keyword evidence="4" id="KW-0627">Porphyrin biosynthesis</keyword>
<dbReference type="FunFam" id="3.40.50.10090:FF:000001">
    <property type="entry name" value="Bifunctional uroporphyrinogen-III C-methyltransferase/uroporphyrinogen-III synthase"/>
    <property type="match status" value="1"/>
</dbReference>
<dbReference type="FunFam" id="3.40.50.10090:FF:000002">
    <property type="entry name" value="Bifunctional uroporphyrinogen-III C-methyltransferase/uroporphyrinogen-III synthase"/>
    <property type="match status" value="1"/>
</dbReference>
<dbReference type="InterPro" id="IPR036108">
    <property type="entry name" value="4pyrrol_syn_uPrphyn_synt_sf"/>
</dbReference>
<dbReference type="InterPro" id="IPR050161">
    <property type="entry name" value="Siro_Cobalamin_biosynth"/>
</dbReference>